<proteinExistence type="predicted"/>
<dbReference type="GO" id="GO:0003977">
    <property type="term" value="F:UDP-N-acetylglucosamine diphosphorylase activity"/>
    <property type="evidence" value="ECO:0007669"/>
    <property type="project" value="UniProtKB-EC"/>
</dbReference>
<evidence type="ECO:0000256" key="1">
    <source>
        <dbReference type="ARBA" id="ARBA00022679"/>
    </source>
</evidence>
<evidence type="ECO:0000256" key="6">
    <source>
        <dbReference type="ARBA" id="ARBA00049628"/>
    </source>
</evidence>
<dbReference type="PANTHER" id="PTHR43584">
    <property type="entry name" value="NUCLEOTIDYL TRANSFERASE"/>
    <property type="match status" value="1"/>
</dbReference>
<gene>
    <name evidence="8" type="primary">glmU_2</name>
    <name evidence="8" type="ORF">CA85_39630</name>
</gene>
<reference evidence="8 9" key="1">
    <citation type="submission" date="2019-02" db="EMBL/GenBank/DDBJ databases">
        <title>Deep-cultivation of Planctomycetes and their phenomic and genomic characterization uncovers novel biology.</title>
        <authorList>
            <person name="Wiegand S."/>
            <person name="Jogler M."/>
            <person name="Boedeker C."/>
            <person name="Pinto D."/>
            <person name="Vollmers J."/>
            <person name="Rivas-Marin E."/>
            <person name="Kohn T."/>
            <person name="Peeters S.H."/>
            <person name="Heuer A."/>
            <person name="Rast P."/>
            <person name="Oberbeckmann S."/>
            <person name="Bunk B."/>
            <person name="Jeske O."/>
            <person name="Meyerdierks A."/>
            <person name="Storesund J.E."/>
            <person name="Kallscheuer N."/>
            <person name="Luecker S."/>
            <person name="Lage O.M."/>
            <person name="Pohl T."/>
            <person name="Merkel B.J."/>
            <person name="Hornburger P."/>
            <person name="Mueller R.-W."/>
            <person name="Bruemmer F."/>
            <person name="Labrenz M."/>
            <person name="Spormann A.M."/>
            <person name="Op Den Camp H."/>
            <person name="Overmann J."/>
            <person name="Amann R."/>
            <person name="Jetten M.S.M."/>
            <person name="Mascher T."/>
            <person name="Medema M.H."/>
            <person name="Devos D.P."/>
            <person name="Kaster A.-K."/>
            <person name="Ovreas L."/>
            <person name="Rohde M."/>
            <person name="Galperin M.Y."/>
            <person name="Jogler C."/>
        </authorList>
    </citation>
    <scope>NUCLEOTIDE SEQUENCE [LARGE SCALE GENOMIC DNA]</scope>
    <source>
        <strain evidence="8 9">CA85</strain>
    </source>
</reference>
<comment type="function">
    <text evidence="6">Catalyzes the last two sequential reactions in the de novo biosynthetic pathway for UDP-N-acetylglucosamine (UDP-GlcNAc). The C-terminal domain catalyzes the transfer of acetyl group from acetyl coenzyme A to glucosamine-1-phosphate (GlcN-1-P) to produce N-acetylglucosamine-1-phosphate (GlcNAc-1-P), which is converted into UDP-GlcNAc by the transfer of uridine 5-monophosphate (from uridine 5-triphosphate), a reaction catalyzed by the N-terminal domain.</text>
</comment>
<evidence type="ECO:0000259" key="7">
    <source>
        <dbReference type="Pfam" id="PF00483"/>
    </source>
</evidence>
<accession>A0A5C5X7Z6</accession>
<dbReference type="GO" id="GO:0019134">
    <property type="term" value="F:glucosamine-1-phosphate N-acetyltransferase activity"/>
    <property type="evidence" value="ECO:0007669"/>
    <property type="project" value="UniProtKB-EC"/>
</dbReference>
<dbReference type="PANTHER" id="PTHR43584:SF3">
    <property type="entry name" value="BIFUNCTIONAL PROTEIN GLMU"/>
    <property type="match status" value="1"/>
</dbReference>
<dbReference type="RefSeq" id="WP_146392853.1">
    <property type="nucleotide sequence ID" value="NZ_SJPK01000011.1"/>
</dbReference>
<keyword evidence="3" id="KW-0012">Acyltransferase</keyword>
<evidence type="ECO:0000256" key="4">
    <source>
        <dbReference type="ARBA" id="ARBA00048247"/>
    </source>
</evidence>
<comment type="catalytic activity">
    <reaction evidence="5">
        <text>N-acetyl-alpha-D-glucosamine 1-phosphate + UTP + H(+) = UDP-N-acetyl-alpha-D-glucosamine + diphosphate</text>
        <dbReference type="Rhea" id="RHEA:13509"/>
        <dbReference type="ChEBI" id="CHEBI:15378"/>
        <dbReference type="ChEBI" id="CHEBI:33019"/>
        <dbReference type="ChEBI" id="CHEBI:46398"/>
        <dbReference type="ChEBI" id="CHEBI:57705"/>
        <dbReference type="ChEBI" id="CHEBI:57776"/>
        <dbReference type="EC" id="2.7.7.23"/>
    </reaction>
</comment>
<dbReference type="InterPro" id="IPR050065">
    <property type="entry name" value="GlmU-like"/>
</dbReference>
<dbReference type="EMBL" id="SJPK01000011">
    <property type="protein sequence ID" value="TWT59267.1"/>
    <property type="molecule type" value="Genomic_DNA"/>
</dbReference>
<protein>
    <submittedName>
        <fullName evidence="8">Bifunctional protein GlmU</fullName>
    </submittedName>
</protein>
<keyword evidence="9" id="KW-1185">Reference proteome</keyword>
<evidence type="ECO:0000256" key="3">
    <source>
        <dbReference type="ARBA" id="ARBA00023315"/>
    </source>
</evidence>
<dbReference type="InterPro" id="IPR029044">
    <property type="entry name" value="Nucleotide-diphossugar_trans"/>
</dbReference>
<dbReference type="OrthoDB" id="9775031at2"/>
<evidence type="ECO:0000313" key="9">
    <source>
        <dbReference type="Proteomes" id="UP000318053"/>
    </source>
</evidence>
<dbReference type="Proteomes" id="UP000318053">
    <property type="component" value="Unassembled WGS sequence"/>
</dbReference>
<keyword evidence="1" id="KW-0808">Transferase</keyword>
<comment type="catalytic activity">
    <reaction evidence="4">
        <text>alpha-D-glucosamine 1-phosphate + acetyl-CoA = N-acetyl-alpha-D-glucosamine 1-phosphate + CoA + H(+)</text>
        <dbReference type="Rhea" id="RHEA:13725"/>
        <dbReference type="ChEBI" id="CHEBI:15378"/>
        <dbReference type="ChEBI" id="CHEBI:57287"/>
        <dbReference type="ChEBI" id="CHEBI:57288"/>
        <dbReference type="ChEBI" id="CHEBI:57776"/>
        <dbReference type="ChEBI" id="CHEBI:58516"/>
        <dbReference type="EC" id="2.3.1.157"/>
    </reaction>
</comment>
<feature type="domain" description="Nucleotidyl transferase" evidence="7">
    <location>
        <begin position="14"/>
        <end position="226"/>
    </location>
</feature>
<dbReference type="AlphaFoldDB" id="A0A5C5X7Z6"/>
<dbReference type="SUPFAM" id="SSF53448">
    <property type="entry name" value="Nucleotide-diphospho-sugar transferases"/>
    <property type="match status" value="1"/>
</dbReference>
<keyword evidence="2" id="KW-0548">Nucleotidyltransferase</keyword>
<organism evidence="8 9">
    <name type="scientific">Allorhodopirellula solitaria</name>
    <dbReference type="NCBI Taxonomy" id="2527987"/>
    <lineage>
        <taxon>Bacteria</taxon>
        <taxon>Pseudomonadati</taxon>
        <taxon>Planctomycetota</taxon>
        <taxon>Planctomycetia</taxon>
        <taxon>Pirellulales</taxon>
        <taxon>Pirellulaceae</taxon>
        <taxon>Allorhodopirellula</taxon>
    </lineage>
</organism>
<name>A0A5C5X7Z6_9BACT</name>
<comment type="caution">
    <text evidence="8">The sequence shown here is derived from an EMBL/GenBank/DDBJ whole genome shotgun (WGS) entry which is preliminary data.</text>
</comment>
<sequence>MTTPTPAPAPTAVAVILAAGKGTRMNSELPKVLCPVVDRPMIHFVLDAASHAGFGKKIVVVGYEKQAVRDELQTRDDASIAFAEQNEQLGTGHAVQMCRDQLAGHEGLTLVIAGDSPLIQAESLQKLVAHFEQTRPALLLGTLKKEDPTGLGRIVRDSEGQFTGIVEHKDATAEQLEINEVNMSTYLFSTPDLLWALDNLSNDNAQGEYYLTDCARLLYEAGRPVEALPVLKDCESLSINNPAELQLVDQTMRAMGYA</sequence>
<dbReference type="InterPro" id="IPR005835">
    <property type="entry name" value="NTP_transferase_dom"/>
</dbReference>
<evidence type="ECO:0000256" key="5">
    <source>
        <dbReference type="ARBA" id="ARBA00048493"/>
    </source>
</evidence>
<dbReference type="Pfam" id="PF00483">
    <property type="entry name" value="NTP_transferase"/>
    <property type="match status" value="1"/>
</dbReference>
<evidence type="ECO:0000313" key="8">
    <source>
        <dbReference type="EMBL" id="TWT59267.1"/>
    </source>
</evidence>
<evidence type="ECO:0000256" key="2">
    <source>
        <dbReference type="ARBA" id="ARBA00022695"/>
    </source>
</evidence>
<dbReference type="Gene3D" id="3.90.550.10">
    <property type="entry name" value="Spore Coat Polysaccharide Biosynthesis Protein SpsA, Chain A"/>
    <property type="match status" value="1"/>
</dbReference>
<dbReference type="CDD" id="cd02540">
    <property type="entry name" value="GT2_GlmU_N_bac"/>
    <property type="match status" value="1"/>
</dbReference>